<gene>
    <name evidence="3" type="primary">Fcgr3</name>
    <name evidence="3" type="ORF">CICMAG_R14933</name>
</gene>
<sequence>AGVPCHPAGVQPSQLTVDPPWMTVLLREEVTLTCRGAGMPGPTEWYINKQFWRKTESDHVHVSQYQPGSSSYQCRRPRAGLSPPLTLKFSNDWLVLQVPAQALLEGDTLLLRCRG</sequence>
<feature type="non-terminal residue" evidence="3">
    <location>
        <position position="115"/>
    </location>
</feature>
<keyword evidence="1" id="KW-0732">Signal</keyword>
<dbReference type="GO" id="GO:0006955">
    <property type="term" value="P:immune response"/>
    <property type="evidence" value="ECO:0007669"/>
    <property type="project" value="TreeGrafter"/>
</dbReference>
<keyword evidence="2" id="KW-1015">Disulfide bond</keyword>
<name>A0A7L0AXQ3_9AVES</name>
<proteinExistence type="predicted"/>
<dbReference type="GO" id="GO:0004888">
    <property type="term" value="F:transmembrane signaling receptor activity"/>
    <property type="evidence" value="ECO:0007669"/>
    <property type="project" value="TreeGrafter"/>
</dbReference>
<dbReference type="GO" id="GO:0007166">
    <property type="term" value="P:cell surface receptor signaling pathway"/>
    <property type="evidence" value="ECO:0007669"/>
    <property type="project" value="TreeGrafter"/>
</dbReference>
<dbReference type="SUPFAM" id="SSF48726">
    <property type="entry name" value="Immunoglobulin"/>
    <property type="match status" value="1"/>
</dbReference>
<accession>A0A7L0AXQ3</accession>
<dbReference type="InterPro" id="IPR013783">
    <property type="entry name" value="Ig-like_fold"/>
</dbReference>
<dbReference type="AlphaFoldDB" id="A0A7L0AXQ3"/>
<evidence type="ECO:0000313" key="3">
    <source>
        <dbReference type="EMBL" id="NXJ39727.1"/>
    </source>
</evidence>
<comment type="caution">
    <text evidence="3">The sequence shown here is derived from an EMBL/GenBank/DDBJ whole genome shotgun (WGS) entry which is preliminary data.</text>
</comment>
<dbReference type="PANTHER" id="PTHR11481:SF64">
    <property type="entry name" value="FC RECEPTOR-LIKE PROTEIN 4"/>
    <property type="match status" value="1"/>
</dbReference>
<dbReference type="EMBL" id="VXAE01012313">
    <property type="protein sequence ID" value="NXJ39727.1"/>
    <property type="molecule type" value="Genomic_DNA"/>
</dbReference>
<dbReference type="InterPro" id="IPR050488">
    <property type="entry name" value="Ig_Fc_receptor"/>
</dbReference>
<dbReference type="GO" id="GO:0009897">
    <property type="term" value="C:external side of plasma membrane"/>
    <property type="evidence" value="ECO:0007669"/>
    <property type="project" value="TreeGrafter"/>
</dbReference>
<dbReference type="InterPro" id="IPR036179">
    <property type="entry name" value="Ig-like_dom_sf"/>
</dbReference>
<reference evidence="3 4" key="1">
    <citation type="submission" date="2019-09" db="EMBL/GenBank/DDBJ databases">
        <title>Bird 10,000 Genomes (B10K) Project - Family phase.</title>
        <authorList>
            <person name="Zhang G."/>
        </authorList>
    </citation>
    <scope>NUCLEOTIDE SEQUENCE [LARGE SCALE GENOMIC DNA]</scope>
    <source>
        <strain evidence="3">B10K-DU-001-47</strain>
        <tissue evidence="3">Muscle</tissue>
    </source>
</reference>
<dbReference type="Gene3D" id="2.60.40.10">
    <property type="entry name" value="Immunoglobulins"/>
    <property type="match status" value="1"/>
</dbReference>
<protein>
    <submittedName>
        <fullName evidence="3">FCGR3 protein</fullName>
    </submittedName>
</protein>
<organism evidence="3 4">
    <name type="scientific">Ciconia maguari</name>
    <dbReference type="NCBI Taxonomy" id="52777"/>
    <lineage>
        <taxon>Eukaryota</taxon>
        <taxon>Metazoa</taxon>
        <taxon>Chordata</taxon>
        <taxon>Craniata</taxon>
        <taxon>Vertebrata</taxon>
        <taxon>Euteleostomi</taxon>
        <taxon>Archelosauria</taxon>
        <taxon>Archosauria</taxon>
        <taxon>Dinosauria</taxon>
        <taxon>Saurischia</taxon>
        <taxon>Theropoda</taxon>
        <taxon>Coelurosauria</taxon>
        <taxon>Aves</taxon>
        <taxon>Neognathae</taxon>
        <taxon>Neoaves</taxon>
        <taxon>Aequornithes</taxon>
        <taxon>Ciconiiformes</taxon>
        <taxon>Ciconiidae</taxon>
        <taxon>Ciconia</taxon>
    </lineage>
</organism>
<evidence type="ECO:0000256" key="1">
    <source>
        <dbReference type="ARBA" id="ARBA00022729"/>
    </source>
</evidence>
<evidence type="ECO:0000313" key="4">
    <source>
        <dbReference type="Proteomes" id="UP000537039"/>
    </source>
</evidence>
<dbReference type="PANTHER" id="PTHR11481">
    <property type="entry name" value="IMMUNOGLOBULIN FC RECEPTOR"/>
    <property type="match status" value="1"/>
</dbReference>
<evidence type="ECO:0000256" key="2">
    <source>
        <dbReference type="ARBA" id="ARBA00023157"/>
    </source>
</evidence>
<keyword evidence="4" id="KW-1185">Reference proteome</keyword>
<dbReference type="Proteomes" id="UP000537039">
    <property type="component" value="Unassembled WGS sequence"/>
</dbReference>
<feature type="non-terminal residue" evidence="3">
    <location>
        <position position="1"/>
    </location>
</feature>